<dbReference type="InterPro" id="IPR000182">
    <property type="entry name" value="GNAT_dom"/>
</dbReference>
<dbReference type="InterPro" id="IPR050832">
    <property type="entry name" value="Bact_Acetyltransf"/>
</dbReference>
<accession>A0A4Y9S3E9</accession>
<sequence length="244" mass="26420">MQIDLSPLDRQRFGVTTAKAALDAGDSAAAVGDWCRAQGVQLLIARVPTSAIALVQQLERQGAFLTDTLLYYTRKTLRQADAGLADGYRLRLATADDAAAVEALAGLTFTGYAGHYHADPRLARATADLVYSDWAANSCRNPAVADAVLLIERDGQLAAFATLKDRGAPLFEGVLFGVHPQHQGRGLYNVLMQEAQHWGLARGYGAMTVSTQVLNLAVQKVWCRLGFEPSGSYYTFHQWYGDAA</sequence>
<keyword evidence="5" id="KW-1185">Reference proteome</keyword>
<dbReference type="GO" id="GO:0016747">
    <property type="term" value="F:acyltransferase activity, transferring groups other than amino-acyl groups"/>
    <property type="evidence" value="ECO:0007669"/>
    <property type="project" value="InterPro"/>
</dbReference>
<dbReference type="RefSeq" id="WP_135204179.1">
    <property type="nucleotide sequence ID" value="NZ_SPVG01000244.1"/>
</dbReference>
<proteinExistence type="predicted"/>
<feature type="domain" description="N-acetyltransferase" evidence="3">
    <location>
        <begin position="88"/>
        <end position="244"/>
    </location>
</feature>
<dbReference type="InterPro" id="IPR016181">
    <property type="entry name" value="Acyl_CoA_acyltransferase"/>
</dbReference>
<dbReference type="PANTHER" id="PTHR43877:SF2">
    <property type="entry name" value="AMINOALKYLPHOSPHONATE N-ACETYLTRANSFERASE-RELATED"/>
    <property type="match status" value="1"/>
</dbReference>
<evidence type="ECO:0000259" key="3">
    <source>
        <dbReference type="PROSITE" id="PS51186"/>
    </source>
</evidence>
<evidence type="ECO:0000313" key="4">
    <source>
        <dbReference type="EMBL" id="TFW16027.1"/>
    </source>
</evidence>
<evidence type="ECO:0000313" key="5">
    <source>
        <dbReference type="Proteomes" id="UP000297729"/>
    </source>
</evidence>
<reference evidence="4 5" key="1">
    <citation type="submission" date="2019-03" db="EMBL/GenBank/DDBJ databases">
        <title>Draft Genome Sequence of Duganella callidus sp. nov., a Novel Duganella Species Isolated from Cultivated Soil.</title>
        <authorList>
            <person name="Raths R."/>
            <person name="Peta V."/>
            <person name="Bucking H."/>
        </authorList>
    </citation>
    <scope>NUCLEOTIDE SEQUENCE [LARGE SCALE GENOMIC DNA]</scope>
    <source>
        <strain evidence="4 5">DN04</strain>
    </source>
</reference>
<protein>
    <submittedName>
        <fullName evidence="4">GNAT family N-acetyltransferase</fullName>
    </submittedName>
</protein>
<keyword evidence="1 4" id="KW-0808">Transferase</keyword>
<dbReference type="Pfam" id="PF00583">
    <property type="entry name" value="Acetyltransf_1"/>
    <property type="match status" value="1"/>
</dbReference>
<dbReference type="PANTHER" id="PTHR43877">
    <property type="entry name" value="AMINOALKYLPHOSPHONATE N-ACETYLTRANSFERASE-RELATED-RELATED"/>
    <property type="match status" value="1"/>
</dbReference>
<dbReference type="SUPFAM" id="SSF55729">
    <property type="entry name" value="Acyl-CoA N-acyltransferases (Nat)"/>
    <property type="match status" value="1"/>
</dbReference>
<dbReference type="OrthoDB" id="5651118at2"/>
<evidence type="ECO:0000256" key="1">
    <source>
        <dbReference type="ARBA" id="ARBA00022679"/>
    </source>
</evidence>
<dbReference type="Gene3D" id="3.40.630.30">
    <property type="match status" value="1"/>
</dbReference>
<gene>
    <name evidence="4" type="ORF">E4L98_24630</name>
</gene>
<dbReference type="Proteomes" id="UP000297729">
    <property type="component" value="Unassembled WGS sequence"/>
</dbReference>
<dbReference type="EMBL" id="SPVG01000244">
    <property type="protein sequence ID" value="TFW16027.1"/>
    <property type="molecule type" value="Genomic_DNA"/>
</dbReference>
<comment type="caution">
    <text evidence="4">The sequence shown here is derived from an EMBL/GenBank/DDBJ whole genome shotgun (WGS) entry which is preliminary data.</text>
</comment>
<name>A0A4Y9S3E9_9BURK</name>
<organism evidence="4 5">
    <name type="scientific">Duganella callida</name>
    <dbReference type="NCBI Taxonomy" id="2561932"/>
    <lineage>
        <taxon>Bacteria</taxon>
        <taxon>Pseudomonadati</taxon>
        <taxon>Pseudomonadota</taxon>
        <taxon>Betaproteobacteria</taxon>
        <taxon>Burkholderiales</taxon>
        <taxon>Oxalobacteraceae</taxon>
        <taxon>Telluria group</taxon>
        <taxon>Duganella</taxon>
    </lineage>
</organism>
<dbReference type="CDD" id="cd04301">
    <property type="entry name" value="NAT_SF"/>
    <property type="match status" value="1"/>
</dbReference>
<dbReference type="PROSITE" id="PS51186">
    <property type="entry name" value="GNAT"/>
    <property type="match status" value="1"/>
</dbReference>
<evidence type="ECO:0000256" key="2">
    <source>
        <dbReference type="ARBA" id="ARBA00023315"/>
    </source>
</evidence>
<keyword evidence="2" id="KW-0012">Acyltransferase</keyword>
<dbReference type="AlphaFoldDB" id="A0A4Y9S3E9"/>